<gene>
    <name evidence="1" type="ORF">UFOVP422_23</name>
</gene>
<name>A0A6J5MDN5_9CAUD</name>
<accession>A0A6J5MDN5</accession>
<organism evidence="1">
    <name type="scientific">uncultured Caudovirales phage</name>
    <dbReference type="NCBI Taxonomy" id="2100421"/>
    <lineage>
        <taxon>Viruses</taxon>
        <taxon>Duplodnaviria</taxon>
        <taxon>Heunggongvirae</taxon>
        <taxon>Uroviricota</taxon>
        <taxon>Caudoviricetes</taxon>
        <taxon>Peduoviridae</taxon>
        <taxon>Maltschvirus</taxon>
        <taxon>Maltschvirus maltsch</taxon>
    </lineage>
</organism>
<sequence length="82" mass="9150">MTCSELIQHLELIRRQIGDVDVRVDSDLFSDHATRDVTSVGILDYFVRDVQAIVLGSFPGEGANVTRVVLYVGNEPKYKVVN</sequence>
<reference evidence="1" key="1">
    <citation type="submission" date="2020-04" db="EMBL/GenBank/DDBJ databases">
        <authorList>
            <person name="Chiriac C."/>
            <person name="Salcher M."/>
            <person name="Ghai R."/>
            <person name="Kavagutti S V."/>
        </authorList>
    </citation>
    <scope>NUCLEOTIDE SEQUENCE</scope>
</reference>
<proteinExistence type="predicted"/>
<evidence type="ECO:0000313" key="1">
    <source>
        <dbReference type="EMBL" id="CAB4141849.1"/>
    </source>
</evidence>
<protein>
    <submittedName>
        <fullName evidence="1">Uncharacterized protein</fullName>
    </submittedName>
</protein>
<dbReference type="EMBL" id="LR796398">
    <property type="protein sequence ID" value="CAB4141849.1"/>
    <property type="molecule type" value="Genomic_DNA"/>
</dbReference>